<protein>
    <recommendedName>
        <fullName evidence="8">Tr-type G domain-containing protein</fullName>
    </recommendedName>
</protein>
<dbReference type="SUPFAM" id="SSF52156">
    <property type="entry name" value="Initiation factor IF2/eIF5b, domain 3"/>
    <property type="match status" value="1"/>
</dbReference>
<dbReference type="InterPro" id="IPR036925">
    <property type="entry name" value="TIF_IF2_dom3_sf"/>
</dbReference>
<feature type="region of interest" description="Disordered" evidence="7">
    <location>
        <begin position="974"/>
        <end position="996"/>
    </location>
</feature>
<dbReference type="InterPro" id="IPR000795">
    <property type="entry name" value="T_Tr_GTP-bd_dom"/>
</dbReference>
<dbReference type="Pfam" id="PF11987">
    <property type="entry name" value="IF-2"/>
    <property type="match status" value="1"/>
</dbReference>
<feature type="compositionally biased region" description="Low complexity" evidence="7">
    <location>
        <begin position="872"/>
        <end position="891"/>
    </location>
</feature>
<gene>
    <name evidence="9" type="ORF">PFFVO_03964</name>
</gene>
<dbReference type="InterPro" id="IPR027417">
    <property type="entry name" value="P-loop_NTPase"/>
</dbReference>
<name>A0A024V4L3_PLAFA</name>
<keyword evidence="5" id="KW-0342">GTP-binding</keyword>
<dbReference type="InterPro" id="IPR005225">
    <property type="entry name" value="Small_GTP-bd"/>
</dbReference>
<comment type="similarity">
    <text evidence="1">Belongs to the TRAFAC class translation factor GTPase superfamily. Classic translation factor GTPase family. IF-2 subfamily.</text>
</comment>
<dbReference type="PROSITE" id="PS51722">
    <property type="entry name" value="G_TR_2"/>
    <property type="match status" value="1"/>
</dbReference>
<evidence type="ECO:0000313" key="10">
    <source>
        <dbReference type="Proteomes" id="UP000030690"/>
    </source>
</evidence>
<feature type="coiled-coil region" evidence="6">
    <location>
        <begin position="646"/>
        <end position="675"/>
    </location>
</feature>
<evidence type="ECO:0000256" key="6">
    <source>
        <dbReference type="SAM" id="Coils"/>
    </source>
</evidence>
<dbReference type="Gene3D" id="3.40.50.10050">
    <property type="entry name" value="Translation initiation factor IF- 2, domain 3"/>
    <property type="match status" value="1"/>
</dbReference>
<dbReference type="InterPro" id="IPR015760">
    <property type="entry name" value="TIF_IF2"/>
</dbReference>
<dbReference type="OrthoDB" id="361630at2759"/>
<dbReference type="Gene3D" id="3.40.50.300">
    <property type="entry name" value="P-loop containing nucleotide triphosphate hydrolases"/>
    <property type="match status" value="1"/>
</dbReference>
<keyword evidence="2" id="KW-0396">Initiation factor</keyword>
<feature type="domain" description="Tr-type G" evidence="8">
    <location>
        <begin position="210"/>
        <end position="388"/>
    </location>
</feature>
<dbReference type="GO" id="GO:0003924">
    <property type="term" value="F:GTPase activity"/>
    <property type="evidence" value="ECO:0007669"/>
    <property type="project" value="InterPro"/>
</dbReference>
<evidence type="ECO:0000256" key="5">
    <source>
        <dbReference type="ARBA" id="ARBA00023134"/>
    </source>
</evidence>
<dbReference type="Proteomes" id="UP000030690">
    <property type="component" value="Unassembled WGS sequence"/>
</dbReference>
<dbReference type="Pfam" id="PF00009">
    <property type="entry name" value="GTP_EFTU"/>
    <property type="match status" value="1"/>
</dbReference>
<reference evidence="9 10" key="2">
    <citation type="submission" date="2013-02" db="EMBL/GenBank/DDBJ databases">
        <title>The Genome Sequence of Plasmodium falciparum Vietnam Oak-Knoll (FVO).</title>
        <authorList>
            <consortium name="The Broad Institute Genome Sequencing Platform"/>
            <consortium name="The Broad Institute Genome Sequencing Center for Infectious Disease"/>
            <person name="Neafsey D."/>
            <person name="Cheeseman I."/>
            <person name="Volkman S."/>
            <person name="Adams J."/>
            <person name="Walker B."/>
            <person name="Young S.K."/>
            <person name="Zeng Q."/>
            <person name="Gargeya S."/>
            <person name="Fitzgerald M."/>
            <person name="Haas B."/>
            <person name="Abouelleil A."/>
            <person name="Alvarado L."/>
            <person name="Arachchi H.M."/>
            <person name="Berlin A.M."/>
            <person name="Chapman S.B."/>
            <person name="Dewar J."/>
            <person name="Goldberg J."/>
            <person name="Griggs A."/>
            <person name="Gujja S."/>
            <person name="Hansen M."/>
            <person name="Howarth C."/>
            <person name="Imamovic A."/>
            <person name="Larimer J."/>
            <person name="McCowan C."/>
            <person name="Murphy C."/>
            <person name="Neiman D."/>
            <person name="Pearson M."/>
            <person name="Priest M."/>
            <person name="Roberts A."/>
            <person name="Saif S."/>
            <person name="Shea T."/>
            <person name="Sisk P."/>
            <person name="Sykes S."/>
            <person name="Wortman J."/>
            <person name="Nusbaum C."/>
            <person name="Birren B."/>
        </authorList>
    </citation>
    <scope>NUCLEOTIDE SEQUENCE [LARGE SCALE GENOMIC DNA]</scope>
    <source>
        <strain evidence="10">Vietnam Oak-Knoll (FVO)</strain>
    </source>
</reference>
<feature type="compositionally biased region" description="Low complexity" evidence="7">
    <location>
        <begin position="426"/>
        <end position="448"/>
    </location>
</feature>
<dbReference type="InterPro" id="IPR023115">
    <property type="entry name" value="TIF_IF2_dom3"/>
</dbReference>
<feature type="region of interest" description="Disordered" evidence="7">
    <location>
        <begin position="865"/>
        <end position="891"/>
    </location>
</feature>
<evidence type="ECO:0000256" key="1">
    <source>
        <dbReference type="ARBA" id="ARBA00007733"/>
    </source>
</evidence>
<dbReference type="GO" id="GO:0005737">
    <property type="term" value="C:cytoplasm"/>
    <property type="evidence" value="ECO:0007669"/>
    <property type="project" value="TreeGrafter"/>
</dbReference>
<accession>A0A024V4L3</accession>
<dbReference type="Gene3D" id="2.40.30.10">
    <property type="entry name" value="Translation factors"/>
    <property type="match status" value="1"/>
</dbReference>
<organism evidence="9 10">
    <name type="scientific">Plasmodium falciparum Vietnam Oak-Knoll</name>
    <name type="common">FVO</name>
    <dbReference type="NCBI Taxonomy" id="1036723"/>
    <lineage>
        <taxon>Eukaryota</taxon>
        <taxon>Sar</taxon>
        <taxon>Alveolata</taxon>
        <taxon>Apicomplexa</taxon>
        <taxon>Aconoidasida</taxon>
        <taxon>Haemosporida</taxon>
        <taxon>Plasmodiidae</taxon>
        <taxon>Plasmodium</taxon>
        <taxon>Plasmodium (Laverania)</taxon>
    </lineage>
</organism>
<dbReference type="GO" id="GO:0003743">
    <property type="term" value="F:translation initiation factor activity"/>
    <property type="evidence" value="ECO:0007669"/>
    <property type="project" value="UniProtKB-KW"/>
</dbReference>
<dbReference type="GO" id="GO:0005525">
    <property type="term" value="F:GTP binding"/>
    <property type="evidence" value="ECO:0007669"/>
    <property type="project" value="UniProtKB-KW"/>
</dbReference>
<evidence type="ECO:0000256" key="7">
    <source>
        <dbReference type="SAM" id="MobiDB-lite"/>
    </source>
</evidence>
<dbReference type="SUPFAM" id="SSF50447">
    <property type="entry name" value="Translation proteins"/>
    <property type="match status" value="1"/>
</dbReference>
<dbReference type="SUPFAM" id="SSF52540">
    <property type="entry name" value="P-loop containing nucleoside triphosphate hydrolases"/>
    <property type="match status" value="1"/>
</dbReference>
<evidence type="ECO:0000256" key="2">
    <source>
        <dbReference type="ARBA" id="ARBA00022540"/>
    </source>
</evidence>
<keyword evidence="6" id="KW-0175">Coiled coil</keyword>
<sequence length="1130" mass="132519">MFNFCSRLLYKGKYIPVGRRIFREKLIKGRKQKSPIILLPPYITVHELRIMLNINYETCFKAANVYKCGNVYRWKDSEDRVFQTVNKRNVIIPYSTAAYVSKIFKYKPKLVQVELYCEQENYDLEHMNLLDIYKNTYIEEKKYYDEFYLLSQNNEKKNTNELKNINIRGFKNETKNCNINNDISLLINNKYISSNIYTNNKKINDEKKKNYYTVISVIGHINHGKTTLLDKITNNNLALNEAGCITQNIKPIHFEYAPFKFTFLDTPGHKVFQIFRGRAAFLSDILIILISLEVGAEIQTEEAIKYADKFDIPVIFVLNKADIYGSNESIVKAELKNQCRKMYDEQILKHNFSNEIDKAITISSLTGYNLHKLINRIYFLSQHMNLPYNNINNDNINSNNIDNNLAYESMKKNFLIPQNKDDININHLDNNDNNNNNNNNNIHLSKNNPTHDNSNLLKKYIRKSDFLLALDTYPFGMGIVVDISKNSSKGTILNVIIRNGFFIEGNYFICGSAYGRIQKMYKFNTNFKENCTYASVGMAIQIAGIRKYGNATTDDLIFTLPQNNAFRLCQYRLMVEKLSTLQVSGKEISVSWENDMKKNEYHAEDIYENRLEMSDKRKAIEEFGVQNEPIFNDITYEEFHKSNTQLKKEQDNYIEIQLEEENENQKSNIEKINKIQNVLSNDEYDDCIVIPHDNTYSFLKTSKNEEMHVSKHAQISSLNNTNEAILNDTQMCQQNEQMKEEMDSIYTDKINANMEKEGDIIYDQEINDNKKGYKIDSQNNSELSQINKKKNQIIKDDHNSEYDNETNEAQVNTNNIYNINNEENSTNSNSYKEYLETYNVETTIPRRGRKNKYSKNIYKINTKSPFKDNVTNRSNYNNDNNYNSNNNQNNDLRAPWYYEESEETWAKKVLQRNDELMETWRNKTKQRELEKQRQIFYEKQMILKNEMIKRNLLGEEKLTEEQINAYLYDEPNKNKKYDTDINQNDQNDNDTHTDDKFNLPKKNCPVIPIIIRTNYVGIFDIFLDEFENLQKKYNVKISVVHGGIGPITPNDVVHAEVESHFGYCCIYAFQVKVLPDSVKQAVLSNIVIKQFDVFTDLIDDIVKRITNIKALIAHNMYVRSLKKEKTQEGM</sequence>
<keyword evidence="3" id="KW-0547">Nucleotide-binding</keyword>
<dbReference type="AlphaFoldDB" id="A0A024V4L3"/>
<reference evidence="9 10" key="1">
    <citation type="submission" date="2013-02" db="EMBL/GenBank/DDBJ databases">
        <title>The Genome Annotation of Plasmodium falciparum Vietnam Oak-Knoll (FVO).</title>
        <authorList>
            <consortium name="The Broad Institute Genome Sequencing Platform"/>
            <consortium name="The Broad Institute Genome Sequencing Center for Infectious Disease"/>
            <person name="Neafsey D."/>
            <person name="Hoffman S."/>
            <person name="Volkman S."/>
            <person name="Rosenthal P."/>
            <person name="Walker B."/>
            <person name="Young S.K."/>
            <person name="Zeng Q."/>
            <person name="Gargeya S."/>
            <person name="Fitzgerald M."/>
            <person name="Haas B."/>
            <person name="Abouelleil A."/>
            <person name="Allen A.W."/>
            <person name="Alvarado L."/>
            <person name="Arachchi H.M."/>
            <person name="Berlin A.M."/>
            <person name="Chapman S.B."/>
            <person name="Gainer-Dewar J."/>
            <person name="Goldberg J."/>
            <person name="Griggs A."/>
            <person name="Gujja S."/>
            <person name="Hansen M."/>
            <person name="Howarth C."/>
            <person name="Imamovic A."/>
            <person name="Ireland A."/>
            <person name="Larimer J."/>
            <person name="McCowan C."/>
            <person name="Murphy C."/>
            <person name="Pearson M."/>
            <person name="Poon T.W."/>
            <person name="Priest M."/>
            <person name="Roberts A."/>
            <person name="Saif S."/>
            <person name="Shea T."/>
            <person name="Sisk P."/>
            <person name="Sykes S."/>
            <person name="Wortman J."/>
            <person name="Nusbaum C."/>
            <person name="Birren B."/>
        </authorList>
    </citation>
    <scope>NUCLEOTIDE SEQUENCE [LARGE SCALE GENOMIC DNA]</scope>
    <source>
        <strain evidence="10">Vietnam Oak-Knoll (FVO)</strain>
    </source>
</reference>
<proteinExistence type="inferred from homology"/>
<evidence type="ECO:0000313" key="9">
    <source>
        <dbReference type="EMBL" id="ETW17135.1"/>
    </source>
</evidence>
<dbReference type="NCBIfam" id="TIGR00231">
    <property type="entry name" value="small_GTP"/>
    <property type="match status" value="1"/>
</dbReference>
<dbReference type="InterPro" id="IPR009000">
    <property type="entry name" value="Transl_B-barrel_sf"/>
</dbReference>
<dbReference type="EMBL" id="KI925134">
    <property type="protein sequence ID" value="ETW17135.1"/>
    <property type="molecule type" value="Genomic_DNA"/>
</dbReference>
<dbReference type="PANTHER" id="PTHR43381">
    <property type="entry name" value="TRANSLATION INITIATION FACTOR IF-2-RELATED"/>
    <property type="match status" value="1"/>
</dbReference>
<evidence type="ECO:0000256" key="4">
    <source>
        <dbReference type="ARBA" id="ARBA00022917"/>
    </source>
</evidence>
<feature type="region of interest" description="Disordered" evidence="7">
    <location>
        <begin position="426"/>
        <end position="450"/>
    </location>
</feature>
<evidence type="ECO:0000259" key="8">
    <source>
        <dbReference type="PROSITE" id="PS51722"/>
    </source>
</evidence>
<keyword evidence="4" id="KW-0648">Protein biosynthesis</keyword>
<evidence type="ECO:0000256" key="3">
    <source>
        <dbReference type="ARBA" id="ARBA00022741"/>
    </source>
</evidence>
<dbReference type="PANTHER" id="PTHR43381:SF20">
    <property type="entry name" value="TRANSLATION INITIATION FACTOR IF-2, MITOCHONDRIAL"/>
    <property type="match status" value="1"/>
</dbReference>